<accession>E9GPN9</accession>
<dbReference type="HOGENOM" id="CLU_783599_0_0_1"/>
<dbReference type="EMBL" id="GL732557">
    <property type="protein sequence ID" value="EFX78416.1"/>
    <property type="molecule type" value="Genomic_DNA"/>
</dbReference>
<proteinExistence type="predicted"/>
<dbReference type="PANTHER" id="PTHR46954">
    <property type="entry name" value="C2H2-TYPE DOMAIN-CONTAINING PROTEIN"/>
    <property type="match status" value="1"/>
</dbReference>
<protein>
    <submittedName>
        <fullName evidence="1">Uncharacterized protein</fullName>
    </submittedName>
</protein>
<dbReference type="Proteomes" id="UP000000305">
    <property type="component" value="Unassembled WGS sequence"/>
</dbReference>
<evidence type="ECO:0000313" key="1">
    <source>
        <dbReference type="EMBL" id="EFX78416.1"/>
    </source>
</evidence>
<reference evidence="1 2" key="1">
    <citation type="journal article" date="2011" name="Science">
        <title>The ecoresponsive genome of Daphnia pulex.</title>
        <authorList>
            <person name="Colbourne J.K."/>
            <person name="Pfrender M.E."/>
            <person name="Gilbert D."/>
            <person name="Thomas W.K."/>
            <person name="Tucker A."/>
            <person name="Oakley T.H."/>
            <person name="Tokishita S."/>
            <person name="Aerts A."/>
            <person name="Arnold G.J."/>
            <person name="Basu M.K."/>
            <person name="Bauer D.J."/>
            <person name="Caceres C.E."/>
            <person name="Carmel L."/>
            <person name="Casola C."/>
            <person name="Choi J.H."/>
            <person name="Detter J.C."/>
            <person name="Dong Q."/>
            <person name="Dusheyko S."/>
            <person name="Eads B.D."/>
            <person name="Frohlich T."/>
            <person name="Geiler-Samerotte K.A."/>
            <person name="Gerlach D."/>
            <person name="Hatcher P."/>
            <person name="Jogdeo S."/>
            <person name="Krijgsveld J."/>
            <person name="Kriventseva E.V."/>
            <person name="Kultz D."/>
            <person name="Laforsch C."/>
            <person name="Lindquist E."/>
            <person name="Lopez J."/>
            <person name="Manak J.R."/>
            <person name="Muller J."/>
            <person name="Pangilinan J."/>
            <person name="Patwardhan R.P."/>
            <person name="Pitluck S."/>
            <person name="Pritham E.J."/>
            <person name="Rechtsteiner A."/>
            <person name="Rho M."/>
            <person name="Rogozin I.B."/>
            <person name="Sakarya O."/>
            <person name="Salamov A."/>
            <person name="Schaack S."/>
            <person name="Shapiro H."/>
            <person name="Shiga Y."/>
            <person name="Skalitzky C."/>
            <person name="Smith Z."/>
            <person name="Souvorov A."/>
            <person name="Sung W."/>
            <person name="Tang Z."/>
            <person name="Tsuchiya D."/>
            <person name="Tu H."/>
            <person name="Vos H."/>
            <person name="Wang M."/>
            <person name="Wolf Y.I."/>
            <person name="Yamagata H."/>
            <person name="Yamada T."/>
            <person name="Ye Y."/>
            <person name="Shaw J.R."/>
            <person name="Andrews J."/>
            <person name="Crease T.J."/>
            <person name="Tang H."/>
            <person name="Lucas S.M."/>
            <person name="Robertson H.M."/>
            <person name="Bork P."/>
            <person name="Koonin E.V."/>
            <person name="Zdobnov E.M."/>
            <person name="Grigoriev I.V."/>
            <person name="Lynch M."/>
            <person name="Boore J.L."/>
        </authorList>
    </citation>
    <scope>NUCLEOTIDE SEQUENCE [LARGE SCALE GENOMIC DNA]</scope>
</reference>
<gene>
    <name evidence="1" type="ORF">DAPPUDRAFT_246118</name>
</gene>
<dbReference type="PANTHER" id="PTHR46954:SF1">
    <property type="entry name" value="C2H2-TYPE DOMAIN-CONTAINING PROTEIN"/>
    <property type="match status" value="1"/>
</dbReference>
<dbReference type="OrthoDB" id="6371737at2759"/>
<dbReference type="AlphaFoldDB" id="E9GPN9"/>
<sequence>MAFKSVEVEFISNYSLGVVPLLKGSETSSPSLSNDKARVPIGIIAANKQSPMTMHVEYRVSLLDHDWVVAEQHKLIPSVYAGIEIQPNGLGNPEAVEYSGPTYIAIRSGKHCSYTAFAHGLDFGRLLSVSEFEKIVKSVPEKSVKPVIFLTVDGGPDENPRYQNVIDVAVHHFLSHDLDGFFVATNAPGRSVFNHVERKTVPLSRELSGLILPYDHYGTHLDNQRRTMDLDLEKRNFAFAGSTQLSPRSGQKLWLMSSLQWLIILRTDKENHRLKKYCRGQRNPLKNSHAIFTVHQFSLYYWKGFARSVTRPVRIAAVRQRQMMAIIAREENGEKVDWMDEEEWIGWNSSAKES</sequence>
<dbReference type="InParanoid" id="E9GPN9"/>
<dbReference type="KEGG" id="dpx:DAPPUDRAFT_246118"/>
<dbReference type="PhylomeDB" id="E9GPN9"/>
<organism evidence="1 2">
    <name type="scientific">Daphnia pulex</name>
    <name type="common">Water flea</name>
    <dbReference type="NCBI Taxonomy" id="6669"/>
    <lineage>
        <taxon>Eukaryota</taxon>
        <taxon>Metazoa</taxon>
        <taxon>Ecdysozoa</taxon>
        <taxon>Arthropoda</taxon>
        <taxon>Crustacea</taxon>
        <taxon>Branchiopoda</taxon>
        <taxon>Diplostraca</taxon>
        <taxon>Cladocera</taxon>
        <taxon>Anomopoda</taxon>
        <taxon>Daphniidae</taxon>
        <taxon>Daphnia</taxon>
    </lineage>
</organism>
<name>E9GPN9_DAPPU</name>
<dbReference type="eggNOG" id="ENOG502QWEQ">
    <property type="taxonomic scope" value="Eukaryota"/>
</dbReference>
<keyword evidence="2" id="KW-1185">Reference proteome</keyword>
<evidence type="ECO:0000313" key="2">
    <source>
        <dbReference type="Proteomes" id="UP000000305"/>
    </source>
</evidence>